<accession>A0ABT7UGT6</accession>
<feature type="repeat" description="TPR" evidence="3">
    <location>
        <begin position="168"/>
        <end position="201"/>
    </location>
</feature>
<dbReference type="InterPro" id="IPR019734">
    <property type="entry name" value="TPR_rpt"/>
</dbReference>
<name>A0ABT7UGT6_9FIRM</name>
<keyword evidence="1" id="KW-0677">Repeat</keyword>
<sequence>MTIQELQKQLDEMYANNELDEAYAFLVEQVNLAVQRQDNATILFLLNEMIGYFRVTSQFQSGNQIALQIFKILDMCGLEETIDGATSYINIATFYRVQGKYQEALSLYQKTEKIYHHELEPYDELYSAFYNNLSLLYQEMGDYHQAIDMQKKALAIVEQLDDYRIEEAITYTNLSQMYLSINQNDKAQKCLHQAISLFQQYGPYDPHYFASLATLAQSHYMQKDYAKALDIYHRVLHFIESVYGQNKDYQTIQKNIDRIQKEMETIKGLDLCEAFYQQYGRNMIEEEFSEIKPYMAVGLLGMGSDCLGYDDEISHDHDFGPGFCILLPHDIYQQYYKQIQASYQKLPQEFMGIQRLTSAHGNGRVGVFETESFFKQFLRQIPQTLDDWLYADENALLACTNGRIFEDNYGQVTQIRQYLSYYPEDIRIKKIARCLAKMAQSGQYNYARCMQREDEVAATLALNEFIDQTLSLLYLLNKKYKPYYKWSYYGLKDCTCLQAVTPLLLQLVQLPSQKQHWPQKNNIINTDDQKVVLIEKICQLVIGELHRQGLSTSDDDFLDNHTLEVMSHIQDDCIRMKHVMEG</sequence>
<feature type="domain" description="DUF4037" evidence="4">
    <location>
        <begin position="388"/>
        <end position="486"/>
    </location>
</feature>
<dbReference type="Pfam" id="PF13228">
    <property type="entry name" value="DUF4037"/>
    <property type="match status" value="1"/>
</dbReference>
<gene>
    <name evidence="5" type="ORF">QUV98_03355</name>
</gene>
<organism evidence="5 6">
    <name type="scientific">Massilimicrobiota timonensis</name>
    <dbReference type="NCBI Taxonomy" id="1776392"/>
    <lineage>
        <taxon>Bacteria</taxon>
        <taxon>Bacillati</taxon>
        <taxon>Bacillota</taxon>
        <taxon>Erysipelotrichia</taxon>
        <taxon>Erysipelotrichales</taxon>
        <taxon>Erysipelotrichaceae</taxon>
        <taxon>Massilimicrobiota</taxon>
    </lineage>
</organism>
<evidence type="ECO:0000256" key="3">
    <source>
        <dbReference type="PROSITE-ProRule" id="PRU00339"/>
    </source>
</evidence>
<dbReference type="RefSeq" id="WP_289527324.1">
    <property type="nucleotide sequence ID" value="NZ_JAUDCK010000007.1"/>
</dbReference>
<dbReference type="PANTHER" id="PTHR45641:SF19">
    <property type="entry name" value="NEPHROCYSTIN-3"/>
    <property type="match status" value="1"/>
</dbReference>
<dbReference type="Gene3D" id="1.25.40.10">
    <property type="entry name" value="Tetratricopeptide repeat domain"/>
    <property type="match status" value="1"/>
</dbReference>
<dbReference type="EMBL" id="JAUDCK010000007">
    <property type="protein sequence ID" value="MDM8195355.1"/>
    <property type="molecule type" value="Genomic_DNA"/>
</dbReference>
<evidence type="ECO:0000313" key="5">
    <source>
        <dbReference type="EMBL" id="MDM8195355.1"/>
    </source>
</evidence>
<feature type="repeat" description="TPR" evidence="3">
    <location>
        <begin position="85"/>
        <end position="118"/>
    </location>
</feature>
<protein>
    <submittedName>
        <fullName evidence="5">DUF4037 domain-containing protein</fullName>
    </submittedName>
</protein>
<dbReference type="InterPro" id="IPR011990">
    <property type="entry name" value="TPR-like_helical_dom_sf"/>
</dbReference>
<dbReference type="Proteomes" id="UP001529275">
    <property type="component" value="Unassembled WGS sequence"/>
</dbReference>
<evidence type="ECO:0000313" key="6">
    <source>
        <dbReference type="Proteomes" id="UP001529275"/>
    </source>
</evidence>
<proteinExistence type="predicted"/>
<dbReference type="SMART" id="SM00028">
    <property type="entry name" value="TPR"/>
    <property type="match status" value="4"/>
</dbReference>
<reference evidence="6" key="1">
    <citation type="submission" date="2023-06" db="EMBL/GenBank/DDBJ databases">
        <title>Identification and characterization of horizontal gene transfer across gut microbiota members of farm animals based on homology search.</title>
        <authorList>
            <person name="Zeman M."/>
            <person name="Kubasova T."/>
            <person name="Jahodarova E."/>
            <person name="Nykrynova M."/>
            <person name="Rychlik I."/>
        </authorList>
    </citation>
    <scope>NUCLEOTIDE SEQUENCE [LARGE SCALE GENOMIC DNA]</scope>
    <source>
        <strain evidence="6">ET341</strain>
    </source>
</reference>
<evidence type="ECO:0000256" key="1">
    <source>
        <dbReference type="ARBA" id="ARBA00022737"/>
    </source>
</evidence>
<comment type="caution">
    <text evidence="5">The sequence shown here is derived from an EMBL/GenBank/DDBJ whole genome shotgun (WGS) entry which is preliminary data.</text>
</comment>
<keyword evidence="2 3" id="KW-0802">TPR repeat</keyword>
<dbReference type="SUPFAM" id="SSF48452">
    <property type="entry name" value="TPR-like"/>
    <property type="match status" value="1"/>
</dbReference>
<evidence type="ECO:0000256" key="2">
    <source>
        <dbReference type="ARBA" id="ARBA00022803"/>
    </source>
</evidence>
<keyword evidence="6" id="KW-1185">Reference proteome</keyword>
<dbReference type="PROSITE" id="PS50005">
    <property type="entry name" value="TPR"/>
    <property type="match status" value="3"/>
</dbReference>
<dbReference type="InterPro" id="IPR025117">
    <property type="entry name" value="DUF4037"/>
</dbReference>
<feature type="repeat" description="TPR" evidence="3">
    <location>
        <begin position="127"/>
        <end position="160"/>
    </location>
</feature>
<evidence type="ECO:0000259" key="4">
    <source>
        <dbReference type="Pfam" id="PF13228"/>
    </source>
</evidence>
<dbReference type="Pfam" id="PF13424">
    <property type="entry name" value="TPR_12"/>
    <property type="match status" value="2"/>
</dbReference>
<dbReference type="PANTHER" id="PTHR45641">
    <property type="entry name" value="TETRATRICOPEPTIDE REPEAT PROTEIN (AFU_ORTHOLOGUE AFUA_6G03870)"/>
    <property type="match status" value="1"/>
</dbReference>